<keyword evidence="2" id="KW-1185">Reference proteome</keyword>
<name>A0ABW0KFD4_9BACL</name>
<evidence type="ECO:0000313" key="2">
    <source>
        <dbReference type="Proteomes" id="UP001596044"/>
    </source>
</evidence>
<evidence type="ECO:0000313" key="1">
    <source>
        <dbReference type="EMBL" id="MFC5451676.1"/>
    </source>
</evidence>
<dbReference type="Proteomes" id="UP001596044">
    <property type="component" value="Unassembled WGS sequence"/>
</dbReference>
<dbReference type="EMBL" id="JBHSMJ010000040">
    <property type="protein sequence ID" value="MFC5451676.1"/>
    <property type="molecule type" value="Genomic_DNA"/>
</dbReference>
<comment type="caution">
    <text evidence="1">The sequence shown here is derived from an EMBL/GenBank/DDBJ whole genome shotgun (WGS) entry which is preliminary data.</text>
</comment>
<sequence length="357" mass="41677">MTPIMLRTDLKTAGGEVCDIMYNEEFVGTLMLVYRESDRLTGSIQLEEQSLNDDQKEDVYAFLQSYIQNLMDALAVRECEVFATYSDYDYVIATNHALQEPASDWEDDAYDLHDDEMDYEWVRDETRFDDIDPENREDVDMIQARKTELGYELVIVGEKRNRVSYHVYDRDSEIVAEADLFINGTEVVGDIEWDFDPFEEEMDQVADLLVSDFNDAEHNTFVLNMNYNGETIDTIEMTHIELLDGDEEIWSEFTTTPDRDDYSIILARDDGDTLTYEIYQLSYGDLPIGTATIDISEKQITGFIDFREPGNSNDRELIAMLLMEELEKEKDYNTFNLSMLYRNKLIEEIMFESEQIH</sequence>
<reference evidence="2" key="1">
    <citation type="journal article" date="2019" name="Int. J. Syst. Evol. Microbiol.">
        <title>The Global Catalogue of Microorganisms (GCM) 10K type strain sequencing project: providing services to taxonomists for standard genome sequencing and annotation.</title>
        <authorList>
            <consortium name="The Broad Institute Genomics Platform"/>
            <consortium name="The Broad Institute Genome Sequencing Center for Infectious Disease"/>
            <person name="Wu L."/>
            <person name="Ma J."/>
        </authorList>
    </citation>
    <scope>NUCLEOTIDE SEQUENCE [LARGE SCALE GENOMIC DNA]</scope>
    <source>
        <strain evidence="2">KACC 11904</strain>
    </source>
</reference>
<protein>
    <submittedName>
        <fullName evidence="1">Uncharacterized protein</fullName>
    </submittedName>
</protein>
<organism evidence="1 2">
    <name type="scientific">Paenibacillus aestuarii</name>
    <dbReference type="NCBI Taxonomy" id="516965"/>
    <lineage>
        <taxon>Bacteria</taxon>
        <taxon>Bacillati</taxon>
        <taxon>Bacillota</taxon>
        <taxon>Bacilli</taxon>
        <taxon>Bacillales</taxon>
        <taxon>Paenibacillaceae</taxon>
        <taxon>Paenibacillus</taxon>
    </lineage>
</organism>
<dbReference type="RefSeq" id="WP_270880110.1">
    <property type="nucleotide sequence ID" value="NZ_JAQFVF010000027.1"/>
</dbReference>
<proteinExistence type="predicted"/>
<accession>A0ABW0KFD4</accession>
<gene>
    <name evidence="1" type="ORF">ACFPOG_26095</name>
</gene>